<gene>
    <name evidence="1" type="ORF">O0I10_009756</name>
</gene>
<dbReference type="Proteomes" id="UP001234581">
    <property type="component" value="Unassembled WGS sequence"/>
</dbReference>
<organism evidence="1 2">
    <name type="scientific">Lichtheimia ornata</name>
    <dbReference type="NCBI Taxonomy" id="688661"/>
    <lineage>
        <taxon>Eukaryota</taxon>
        <taxon>Fungi</taxon>
        <taxon>Fungi incertae sedis</taxon>
        <taxon>Mucoromycota</taxon>
        <taxon>Mucoromycotina</taxon>
        <taxon>Mucoromycetes</taxon>
        <taxon>Mucorales</taxon>
        <taxon>Lichtheimiaceae</taxon>
        <taxon>Lichtheimia</taxon>
    </lineage>
</organism>
<sequence>MHAPLPTTKVDRSCYSQGPLHKRVLEELPKSMWIHLMGTCSAHAASKVDSFMPSFDRSSLGYERSGKCHQAVSELSLEFVKLMHAIFSHFKGANDALMDLFFEHGWCRDLGEKAWRSSKDGRTFHKRRESMDEKIAWNMFLTPRFDMFMYLADYMNMPGETGEIARGAILFALRLLDG</sequence>
<protein>
    <submittedName>
        <fullName evidence="1">Uncharacterized protein</fullName>
    </submittedName>
</protein>
<keyword evidence="2" id="KW-1185">Reference proteome</keyword>
<dbReference type="EMBL" id="JARTCD010000059">
    <property type="protein sequence ID" value="KAJ8654574.1"/>
    <property type="molecule type" value="Genomic_DNA"/>
</dbReference>
<comment type="caution">
    <text evidence="1">The sequence shown here is derived from an EMBL/GenBank/DDBJ whole genome shotgun (WGS) entry which is preliminary data.</text>
</comment>
<reference evidence="1 2" key="1">
    <citation type="submission" date="2023-03" db="EMBL/GenBank/DDBJ databases">
        <title>Genome sequence of Lichtheimia ornata CBS 291.66.</title>
        <authorList>
            <person name="Mohabir J.T."/>
            <person name="Shea T.P."/>
            <person name="Kurbessoian T."/>
            <person name="Berby B."/>
            <person name="Fontaine J."/>
            <person name="Livny J."/>
            <person name="Gnirke A."/>
            <person name="Stajich J.E."/>
            <person name="Cuomo C.A."/>
        </authorList>
    </citation>
    <scope>NUCLEOTIDE SEQUENCE [LARGE SCALE GENOMIC DNA]</scope>
    <source>
        <strain evidence="1">CBS 291.66</strain>
    </source>
</reference>
<name>A0AAD7XRX6_9FUNG</name>
<evidence type="ECO:0000313" key="1">
    <source>
        <dbReference type="EMBL" id="KAJ8654574.1"/>
    </source>
</evidence>
<accession>A0AAD7XRX6</accession>
<proteinExistence type="predicted"/>
<evidence type="ECO:0000313" key="2">
    <source>
        <dbReference type="Proteomes" id="UP001234581"/>
    </source>
</evidence>
<dbReference type="GeneID" id="83217161"/>
<dbReference type="RefSeq" id="XP_058339488.1">
    <property type="nucleotide sequence ID" value="XM_058489742.1"/>
</dbReference>
<dbReference type="AlphaFoldDB" id="A0AAD7XRX6"/>